<feature type="compositionally biased region" description="Basic and acidic residues" evidence="1">
    <location>
        <begin position="236"/>
        <end position="256"/>
    </location>
</feature>
<evidence type="ECO:0000313" key="4">
    <source>
        <dbReference type="CGD" id="CAL0000161598"/>
    </source>
</evidence>
<dbReference type="GO" id="GO:0000398">
    <property type="term" value="P:mRNA splicing, via spliceosome"/>
    <property type="evidence" value="ECO:0007669"/>
    <property type="project" value="TreeGrafter"/>
</dbReference>
<gene>
    <name evidence="4" type="ordered locus">Cd36_01950</name>
    <name evidence="5" type="ORF">CD36_01950</name>
</gene>
<reference evidence="5 6" key="1">
    <citation type="journal article" date="2009" name="Genome Res.">
        <title>Comparative genomics of the fungal pathogens Candida dubliniensis and Candida albicans.</title>
        <authorList>
            <person name="Jackson A.P."/>
            <person name="Gamble J.A."/>
            <person name="Yeomans T."/>
            <person name="Moran G.P."/>
            <person name="Saunders D."/>
            <person name="Harris D."/>
            <person name="Aslett M."/>
            <person name="Barrell J.F."/>
            <person name="Butler G."/>
            <person name="Citiulo F."/>
            <person name="Coleman D.C."/>
            <person name="de Groot P.W.J."/>
            <person name="Goodwin T.J."/>
            <person name="Quail M.A."/>
            <person name="McQuillan J."/>
            <person name="Munro C.A."/>
            <person name="Pain A."/>
            <person name="Poulter R.T."/>
            <person name="Rajandream M.A."/>
            <person name="Renauld H."/>
            <person name="Spiering M.J."/>
            <person name="Tivey A."/>
            <person name="Gow N.A.R."/>
            <person name="Barrell B."/>
            <person name="Sullivan D.J."/>
            <person name="Berriman M."/>
        </authorList>
    </citation>
    <scope>NUCLEOTIDE SEQUENCE [LARGE SCALE GENOMIC DNA]</scope>
    <source>
        <strain evidence="6">CD36 / ATCC MYA-646 / CBS 7987 / NCPF 3949 / NRRL Y-17841</strain>
    </source>
</reference>
<evidence type="ECO:0000313" key="6">
    <source>
        <dbReference type="Proteomes" id="UP000002605"/>
    </source>
</evidence>
<dbReference type="HOGENOM" id="CLU_019955_0_0_1"/>
<evidence type="ECO:0000313" key="5">
    <source>
        <dbReference type="EMBL" id="CAX44455.1"/>
    </source>
</evidence>
<feature type="domain" description="Cwf19-like C-terminal" evidence="3">
    <location>
        <begin position="257"/>
        <end position="375"/>
    </location>
</feature>
<dbReference type="GO" id="GO:0071014">
    <property type="term" value="C:post-mRNA release spliceosomal complex"/>
    <property type="evidence" value="ECO:0007669"/>
    <property type="project" value="TreeGrafter"/>
</dbReference>
<evidence type="ECO:0008006" key="7">
    <source>
        <dbReference type="Google" id="ProtNLM"/>
    </source>
</evidence>
<dbReference type="PANTHER" id="PTHR12072:SF4">
    <property type="entry name" value="CWF19-LIKE PROTEIN 1"/>
    <property type="match status" value="1"/>
</dbReference>
<dbReference type="InterPro" id="IPR006768">
    <property type="entry name" value="Cwf19-like_C_dom-1"/>
</dbReference>
<protein>
    <recommendedName>
        <fullName evidence="7">CWF19-like protein DRN1</fullName>
    </recommendedName>
</protein>
<dbReference type="EMBL" id="FM992688">
    <property type="protein sequence ID" value="CAX44455.1"/>
    <property type="molecule type" value="Genomic_DNA"/>
</dbReference>
<dbReference type="InterPro" id="IPR040194">
    <property type="entry name" value="Cwf19-like"/>
</dbReference>
<dbReference type="AlphaFoldDB" id="B9W6Z7"/>
<dbReference type="KEGG" id="cdu:CD36_01950"/>
<dbReference type="RefSeq" id="XP_002416868.1">
    <property type="nucleotide sequence ID" value="XM_002416823.1"/>
</dbReference>
<evidence type="ECO:0000256" key="1">
    <source>
        <dbReference type="SAM" id="MobiDB-lite"/>
    </source>
</evidence>
<dbReference type="GO" id="GO:0061632">
    <property type="term" value="F:RNA lariat debranching enzyme activator activity"/>
    <property type="evidence" value="ECO:0007669"/>
    <property type="project" value="TreeGrafter"/>
</dbReference>
<dbReference type="Pfam" id="PF04677">
    <property type="entry name" value="CwfJ_C_1"/>
    <property type="match status" value="1"/>
</dbReference>
<dbReference type="VEuPathDB" id="FungiDB:CD36_01950"/>
<dbReference type="eggNOG" id="KOG2476">
    <property type="taxonomic scope" value="Eukaryota"/>
</dbReference>
<organism evidence="5 6">
    <name type="scientific">Candida dubliniensis (strain CD36 / ATCC MYA-646 / CBS 7987 / NCPF 3949 / NRRL Y-17841)</name>
    <name type="common">Yeast</name>
    <dbReference type="NCBI Taxonomy" id="573826"/>
    <lineage>
        <taxon>Eukaryota</taxon>
        <taxon>Fungi</taxon>
        <taxon>Dikarya</taxon>
        <taxon>Ascomycota</taxon>
        <taxon>Saccharomycotina</taxon>
        <taxon>Pichiomycetes</taxon>
        <taxon>Debaryomycetaceae</taxon>
        <taxon>Candida/Lodderomyces clade</taxon>
        <taxon>Candida</taxon>
    </lineage>
</organism>
<feature type="domain" description="Cwf19-like protein C-terminal" evidence="2">
    <location>
        <begin position="421"/>
        <end position="495"/>
    </location>
</feature>
<sequence length="496" mass="56582">MSDKVKFLILNPSPDNLNKILEKSNTQYTKNGPFEATILLGDVLPEGYGLPNVKPLGVTYFSKGENGISEVIKAKEGSTQSSIDVATNFTFVKPPFSVIRTTSGITIMIVSKLYTNNDSQEKTLDLPEVKIDILITYEWPQVIGRLCKLTTVGNDEITELVTKLKPRYHFAVGNEIGKFFELEPFAWSTGEITRFISLAQEGGSKDKWFYAFSIGLEQDTNTKVIENPFTASTKRSRGENNNEGEGEGKSTTKEVKKPKVVAPEQCFFCLSNPNTETHMIVSIGTCSYLTIAKGPLTRSNKNLQFSGHGILIPIEHTPTIKRESLVSEELLKYQNSLVAAFDEQKPNLKLVFWEINRDTNIHYHTQFLPVEEESLLNKFSKSLDMRVKLNNEKFKKNQKLDFTKFSDIQDPEFVKILDTSNYIMFTVCKSKTERDYYIAPLLPEKPIDIQFPRRVLAHLLNLPDRIHWDKCQQPKLKEMADCENFKSFYQKFDFTL</sequence>
<dbReference type="Pfam" id="PF04676">
    <property type="entry name" value="CwfJ_C_2"/>
    <property type="match status" value="1"/>
</dbReference>
<dbReference type="CDD" id="cd07380">
    <property type="entry name" value="MPP_CWF19_N"/>
    <property type="match status" value="1"/>
</dbReference>
<dbReference type="Proteomes" id="UP000002605">
    <property type="component" value="Chromosome 1"/>
</dbReference>
<feature type="region of interest" description="Disordered" evidence="1">
    <location>
        <begin position="225"/>
        <end position="256"/>
    </location>
</feature>
<dbReference type="OrthoDB" id="444325at2759"/>
<evidence type="ECO:0000259" key="2">
    <source>
        <dbReference type="Pfam" id="PF04676"/>
    </source>
</evidence>
<proteinExistence type="predicted"/>
<evidence type="ECO:0000259" key="3">
    <source>
        <dbReference type="Pfam" id="PF04677"/>
    </source>
</evidence>
<accession>B9W6Z7</accession>
<dbReference type="InterPro" id="IPR006767">
    <property type="entry name" value="Cwf19-like_C_dom-2"/>
</dbReference>
<keyword evidence="6" id="KW-1185">Reference proteome</keyword>
<name>B9W6Z7_CANDC</name>
<dbReference type="PANTHER" id="PTHR12072">
    <property type="entry name" value="CWF19, CELL CYCLE CONTROL PROTEIN"/>
    <property type="match status" value="1"/>
</dbReference>
<dbReference type="CGD" id="CAL0000161598">
    <property type="gene designation" value="Cd36_01950"/>
</dbReference>
<dbReference type="GeneID" id="8044403"/>